<evidence type="ECO:0000313" key="2">
    <source>
        <dbReference type="Proteomes" id="UP000821845"/>
    </source>
</evidence>
<sequence length="114" mass="12653">MMSAYHPPCSLVQVRHVGTPSGALSVNDEALTRMPLSFFGGGRLDTTMTGRRHTVFIGRNRACFFYAMSSAPLAPPLPFLSVPCHTPVLWSQLYLKFDNYLLASITCDFKAERP</sequence>
<protein>
    <submittedName>
        <fullName evidence="1">Uncharacterized protein</fullName>
    </submittedName>
</protein>
<dbReference type="Proteomes" id="UP000821845">
    <property type="component" value="Chromosome 7"/>
</dbReference>
<dbReference type="EMBL" id="CM023487">
    <property type="protein sequence ID" value="KAH6925190.1"/>
    <property type="molecule type" value="Genomic_DNA"/>
</dbReference>
<proteinExistence type="predicted"/>
<keyword evidence="2" id="KW-1185">Reference proteome</keyword>
<comment type="caution">
    <text evidence="1">The sequence shown here is derived from an EMBL/GenBank/DDBJ whole genome shotgun (WGS) entry which is preliminary data.</text>
</comment>
<accession>A0ACB7RSM6</accession>
<name>A0ACB7RSM6_HYAAI</name>
<reference evidence="1" key="1">
    <citation type="submission" date="2020-05" db="EMBL/GenBank/DDBJ databases">
        <title>Large-scale comparative analyses of tick genomes elucidate their genetic diversity and vector capacities.</title>
        <authorList>
            <person name="Jia N."/>
            <person name="Wang J."/>
            <person name="Shi W."/>
            <person name="Du L."/>
            <person name="Sun Y."/>
            <person name="Zhan W."/>
            <person name="Jiang J."/>
            <person name="Wang Q."/>
            <person name="Zhang B."/>
            <person name="Ji P."/>
            <person name="Sakyi L.B."/>
            <person name="Cui X."/>
            <person name="Yuan T."/>
            <person name="Jiang B."/>
            <person name="Yang W."/>
            <person name="Lam T.T.-Y."/>
            <person name="Chang Q."/>
            <person name="Ding S."/>
            <person name="Wang X."/>
            <person name="Zhu J."/>
            <person name="Ruan X."/>
            <person name="Zhao L."/>
            <person name="Wei J."/>
            <person name="Que T."/>
            <person name="Du C."/>
            <person name="Cheng J."/>
            <person name="Dai P."/>
            <person name="Han X."/>
            <person name="Huang E."/>
            <person name="Gao Y."/>
            <person name="Liu J."/>
            <person name="Shao H."/>
            <person name="Ye R."/>
            <person name="Li L."/>
            <person name="Wei W."/>
            <person name="Wang X."/>
            <person name="Wang C."/>
            <person name="Yang T."/>
            <person name="Huo Q."/>
            <person name="Li W."/>
            <person name="Guo W."/>
            <person name="Chen H."/>
            <person name="Zhou L."/>
            <person name="Ni X."/>
            <person name="Tian J."/>
            <person name="Zhou Y."/>
            <person name="Sheng Y."/>
            <person name="Liu T."/>
            <person name="Pan Y."/>
            <person name="Xia L."/>
            <person name="Li J."/>
            <person name="Zhao F."/>
            <person name="Cao W."/>
        </authorList>
    </citation>
    <scope>NUCLEOTIDE SEQUENCE</scope>
    <source>
        <strain evidence="1">Hyas-2018</strain>
    </source>
</reference>
<evidence type="ECO:0000313" key="1">
    <source>
        <dbReference type="EMBL" id="KAH6925190.1"/>
    </source>
</evidence>
<organism evidence="1 2">
    <name type="scientific">Hyalomma asiaticum</name>
    <name type="common">Tick</name>
    <dbReference type="NCBI Taxonomy" id="266040"/>
    <lineage>
        <taxon>Eukaryota</taxon>
        <taxon>Metazoa</taxon>
        <taxon>Ecdysozoa</taxon>
        <taxon>Arthropoda</taxon>
        <taxon>Chelicerata</taxon>
        <taxon>Arachnida</taxon>
        <taxon>Acari</taxon>
        <taxon>Parasitiformes</taxon>
        <taxon>Ixodida</taxon>
        <taxon>Ixodoidea</taxon>
        <taxon>Ixodidae</taxon>
        <taxon>Hyalomminae</taxon>
        <taxon>Hyalomma</taxon>
    </lineage>
</organism>
<gene>
    <name evidence="1" type="ORF">HPB50_001549</name>
</gene>